<dbReference type="Gene3D" id="3.10.580.10">
    <property type="entry name" value="CBS-domain"/>
    <property type="match status" value="2"/>
</dbReference>
<dbReference type="GO" id="GO:0005634">
    <property type="term" value="C:nucleus"/>
    <property type="evidence" value="ECO:0007669"/>
    <property type="project" value="TreeGrafter"/>
</dbReference>
<proteinExistence type="inferred from homology"/>
<evidence type="ECO:0000256" key="1">
    <source>
        <dbReference type="ARBA" id="ARBA00006750"/>
    </source>
</evidence>
<evidence type="ECO:0008006" key="12">
    <source>
        <dbReference type="Google" id="ProtNLM"/>
    </source>
</evidence>
<comment type="subunit">
    <text evidence="4">AMPK is a heterotrimer of an alpha catalytic subunit (PRKAA1 or PRKAA2), a beta (PRKAB1 or PRKAB2) and a gamma non-catalytic subunits (PRKAG1, PRKAG2 or PRKAG3). Interacts with FNIP1 and FNIP2.</text>
</comment>
<keyword evidence="11" id="KW-1185">Reference proteome</keyword>
<evidence type="ECO:0000256" key="3">
    <source>
        <dbReference type="ARBA" id="ARBA00023122"/>
    </source>
</evidence>
<evidence type="ECO:0000313" key="11">
    <source>
        <dbReference type="Proteomes" id="UP000008792"/>
    </source>
</evidence>
<dbReference type="GO" id="GO:0005737">
    <property type="term" value="C:cytoplasm"/>
    <property type="evidence" value="ECO:0007669"/>
    <property type="project" value="TreeGrafter"/>
</dbReference>
<dbReference type="PhylomeDB" id="B4LYC0"/>
<dbReference type="KEGG" id="dvi:6630125"/>
<evidence type="ECO:0000259" key="9">
    <source>
        <dbReference type="PROSITE" id="PS51371"/>
    </source>
</evidence>
<keyword evidence="3 5" id="KW-0129">CBS domain</keyword>
<keyword evidence="6" id="KW-0175">Coiled coil</keyword>
<dbReference type="GO" id="GO:0016208">
    <property type="term" value="F:AMP binding"/>
    <property type="evidence" value="ECO:0007669"/>
    <property type="project" value="TreeGrafter"/>
</dbReference>
<dbReference type="HOGENOM" id="CLU_576563_0_0_1"/>
<gene>
    <name evidence="10" type="primary">Dvir\GJ23361</name>
    <name evidence="10" type="ORF">Dvir_GJ23361</name>
</gene>
<dbReference type="SMR" id="B4LYC0"/>
<comment type="similarity">
    <text evidence="1">Belongs to the 5'-AMP-activated protein kinase gamma subunit family.</text>
</comment>
<evidence type="ECO:0000256" key="2">
    <source>
        <dbReference type="ARBA" id="ARBA00022737"/>
    </source>
</evidence>
<dbReference type="OrthoDB" id="3427at2759"/>
<evidence type="ECO:0000256" key="5">
    <source>
        <dbReference type="PROSITE-ProRule" id="PRU00703"/>
    </source>
</evidence>
<feature type="domain" description="CBS" evidence="9">
    <location>
        <begin position="256"/>
        <end position="316"/>
    </location>
</feature>
<sequence>MRNELICLALVLCTLHSACGLYFHISETERKCFIEEVPDETTVIVNYKVELYDPHSNGFMPSSPGIGMHVEVRDSDDKVILSRVYSSQARLWITSHTPGEHVICMSTNNTAGINGAQFRVHLDIQVGEHAIDYANLALKEKLANMELRILQLLNQAEQVTKEQNYDRYREEHFRHTCQNTNSIILWCSLAQSLLLAFLVGNGMRAARLWKPEKQQFVGALTITDFFKVLQMYYKSLNAAMDELDNQKLDTKCRELYNQEMPMITIGPEASLFEAIKVLRDSSIQRLPVINPENGDVLHILTEKSILTLMLLYINAMPQPAYMEKSLRDLKIGTYDNIEIADEKTRSKIESVGLLDIFAKFDLINPATAKIYSDLDVSLRKPNENRNEWFYDDQKCNLDESLYTIMERIVCAEVNRLVIVDDQCKVIGIISISDILLYLALRPSGEGVGGLENSLRITDPMMLPNKTEINTSVNT</sequence>
<dbReference type="InterPro" id="IPR000644">
    <property type="entry name" value="CBS_dom"/>
</dbReference>
<organism evidence="10 11">
    <name type="scientific">Drosophila virilis</name>
    <name type="common">Fruit fly</name>
    <dbReference type="NCBI Taxonomy" id="7244"/>
    <lineage>
        <taxon>Eukaryota</taxon>
        <taxon>Metazoa</taxon>
        <taxon>Ecdysozoa</taxon>
        <taxon>Arthropoda</taxon>
        <taxon>Hexapoda</taxon>
        <taxon>Insecta</taxon>
        <taxon>Pterygota</taxon>
        <taxon>Neoptera</taxon>
        <taxon>Endopterygota</taxon>
        <taxon>Diptera</taxon>
        <taxon>Brachycera</taxon>
        <taxon>Muscomorpha</taxon>
        <taxon>Ephydroidea</taxon>
        <taxon>Drosophilidae</taxon>
        <taxon>Drosophila</taxon>
    </lineage>
</organism>
<dbReference type="PANTHER" id="PTHR13780:SF35">
    <property type="entry name" value="LD22662P"/>
    <property type="match status" value="1"/>
</dbReference>
<keyword evidence="7" id="KW-0732">Signal</keyword>
<dbReference type="Pfam" id="PF01105">
    <property type="entry name" value="EMP24_GP25L"/>
    <property type="match status" value="1"/>
</dbReference>
<dbReference type="InParanoid" id="B4LYC0"/>
<evidence type="ECO:0000256" key="4">
    <source>
        <dbReference type="ARBA" id="ARBA00025878"/>
    </source>
</evidence>
<evidence type="ECO:0000313" key="10">
    <source>
        <dbReference type="EMBL" id="EDW66916.1"/>
    </source>
</evidence>
<dbReference type="OMA" id="LWITSHT"/>
<feature type="chain" id="PRO_5002813389" description="CBS domain-containing protein" evidence="7">
    <location>
        <begin position="21"/>
        <end position="474"/>
    </location>
</feature>
<dbReference type="GO" id="GO:0019887">
    <property type="term" value="F:protein kinase regulator activity"/>
    <property type="evidence" value="ECO:0007669"/>
    <property type="project" value="TreeGrafter"/>
</dbReference>
<dbReference type="STRING" id="7244.B4LYC0"/>
<dbReference type="SMART" id="SM01190">
    <property type="entry name" value="EMP24_GP25L"/>
    <property type="match status" value="1"/>
</dbReference>
<dbReference type="PROSITE" id="PS50866">
    <property type="entry name" value="GOLD"/>
    <property type="match status" value="1"/>
</dbReference>
<reference evidence="10 11" key="1">
    <citation type="journal article" date="2007" name="Nature">
        <title>Evolution of genes and genomes on the Drosophila phylogeny.</title>
        <authorList>
            <consortium name="Drosophila 12 Genomes Consortium"/>
            <person name="Clark A.G."/>
            <person name="Eisen M.B."/>
            <person name="Smith D.R."/>
            <person name="Bergman C.M."/>
            <person name="Oliver B."/>
            <person name="Markow T.A."/>
            <person name="Kaufman T.C."/>
            <person name="Kellis M."/>
            <person name="Gelbart W."/>
            <person name="Iyer V.N."/>
            <person name="Pollard D.A."/>
            <person name="Sackton T.B."/>
            <person name="Larracuente A.M."/>
            <person name="Singh N.D."/>
            <person name="Abad J.P."/>
            <person name="Abt D.N."/>
            <person name="Adryan B."/>
            <person name="Aguade M."/>
            <person name="Akashi H."/>
            <person name="Anderson W.W."/>
            <person name="Aquadro C.F."/>
            <person name="Ardell D.H."/>
            <person name="Arguello R."/>
            <person name="Artieri C.G."/>
            <person name="Barbash D.A."/>
            <person name="Barker D."/>
            <person name="Barsanti P."/>
            <person name="Batterham P."/>
            <person name="Batzoglou S."/>
            <person name="Begun D."/>
            <person name="Bhutkar A."/>
            <person name="Blanco E."/>
            <person name="Bosak S.A."/>
            <person name="Bradley R.K."/>
            <person name="Brand A.D."/>
            <person name="Brent M.R."/>
            <person name="Brooks A.N."/>
            <person name="Brown R.H."/>
            <person name="Butlin R.K."/>
            <person name="Caggese C."/>
            <person name="Calvi B.R."/>
            <person name="Bernardo de Carvalho A."/>
            <person name="Caspi A."/>
            <person name="Castrezana S."/>
            <person name="Celniker S.E."/>
            <person name="Chang J.L."/>
            <person name="Chapple C."/>
            <person name="Chatterji S."/>
            <person name="Chinwalla A."/>
            <person name="Civetta A."/>
            <person name="Clifton S.W."/>
            <person name="Comeron J.M."/>
            <person name="Costello J.C."/>
            <person name="Coyne J.A."/>
            <person name="Daub J."/>
            <person name="David R.G."/>
            <person name="Delcher A.L."/>
            <person name="Delehaunty K."/>
            <person name="Do C.B."/>
            <person name="Ebling H."/>
            <person name="Edwards K."/>
            <person name="Eickbush T."/>
            <person name="Evans J.D."/>
            <person name="Filipski A."/>
            <person name="Findeiss S."/>
            <person name="Freyhult E."/>
            <person name="Fulton L."/>
            <person name="Fulton R."/>
            <person name="Garcia A.C."/>
            <person name="Gardiner A."/>
            <person name="Garfield D.A."/>
            <person name="Garvin B.E."/>
            <person name="Gibson G."/>
            <person name="Gilbert D."/>
            <person name="Gnerre S."/>
            <person name="Godfrey J."/>
            <person name="Good R."/>
            <person name="Gotea V."/>
            <person name="Gravely B."/>
            <person name="Greenberg A.J."/>
            <person name="Griffiths-Jones S."/>
            <person name="Gross S."/>
            <person name="Guigo R."/>
            <person name="Gustafson E.A."/>
            <person name="Haerty W."/>
            <person name="Hahn M.W."/>
            <person name="Halligan D.L."/>
            <person name="Halpern A.L."/>
            <person name="Halter G.M."/>
            <person name="Han M.V."/>
            <person name="Heger A."/>
            <person name="Hillier L."/>
            <person name="Hinrichs A.S."/>
            <person name="Holmes I."/>
            <person name="Hoskins R.A."/>
            <person name="Hubisz M.J."/>
            <person name="Hultmark D."/>
            <person name="Huntley M.A."/>
            <person name="Jaffe D.B."/>
            <person name="Jagadeeshan S."/>
            <person name="Jeck W.R."/>
            <person name="Johnson J."/>
            <person name="Jones C.D."/>
            <person name="Jordan W.C."/>
            <person name="Karpen G.H."/>
            <person name="Kataoka E."/>
            <person name="Keightley P.D."/>
            <person name="Kheradpour P."/>
            <person name="Kirkness E.F."/>
            <person name="Koerich L.B."/>
            <person name="Kristiansen K."/>
            <person name="Kudrna D."/>
            <person name="Kulathinal R.J."/>
            <person name="Kumar S."/>
            <person name="Kwok R."/>
            <person name="Lander E."/>
            <person name="Langley C.H."/>
            <person name="Lapoint R."/>
            <person name="Lazzaro B.P."/>
            <person name="Lee S.J."/>
            <person name="Levesque L."/>
            <person name="Li R."/>
            <person name="Lin C.F."/>
            <person name="Lin M.F."/>
            <person name="Lindblad-Toh K."/>
            <person name="Llopart A."/>
            <person name="Long M."/>
            <person name="Low L."/>
            <person name="Lozovsky E."/>
            <person name="Lu J."/>
            <person name="Luo M."/>
            <person name="Machado C.A."/>
            <person name="Makalowski W."/>
            <person name="Marzo M."/>
            <person name="Matsuda M."/>
            <person name="Matzkin L."/>
            <person name="McAllister B."/>
            <person name="McBride C.S."/>
            <person name="McKernan B."/>
            <person name="McKernan K."/>
            <person name="Mendez-Lago M."/>
            <person name="Minx P."/>
            <person name="Mollenhauer M.U."/>
            <person name="Montooth K."/>
            <person name="Mount S.M."/>
            <person name="Mu X."/>
            <person name="Myers E."/>
            <person name="Negre B."/>
            <person name="Newfeld S."/>
            <person name="Nielsen R."/>
            <person name="Noor M.A."/>
            <person name="O'Grady P."/>
            <person name="Pachter L."/>
            <person name="Papaceit M."/>
            <person name="Parisi M.J."/>
            <person name="Parisi M."/>
            <person name="Parts L."/>
            <person name="Pedersen J.S."/>
            <person name="Pesole G."/>
            <person name="Phillippy A.M."/>
            <person name="Ponting C.P."/>
            <person name="Pop M."/>
            <person name="Porcelli D."/>
            <person name="Powell J.R."/>
            <person name="Prohaska S."/>
            <person name="Pruitt K."/>
            <person name="Puig M."/>
            <person name="Quesneville H."/>
            <person name="Ram K.R."/>
            <person name="Rand D."/>
            <person name="Rasmussen M.D."/>
            <person name="Reed L.K."/>
            <person name="Reenan R."/>
            <person name="Reily A."/>
            <person name="Remington K.A."/>
            <person name="Rieger T.T."/>
            <person name="Ritchie M.G."/>
            <person name="Robin C."/>
            <person name="Rogers Y.H."/>
            <person name="Rohde C."/>
            <person name="Rozas J."/>
            <person name="Rubenfield M.J."/>
            <person name="Ruiz A."/>
            <person name="Russo S."/>
            <person name="Salzberg S.L."/>
            <person name="Sanchez-Gracia A."/>
            <person name="Saranga D.J."/>
            <person name="Sato H."/>
            <person name="Schaeffer S.W."/>
            <person name="Schatz M.C."/>
            <person name="Schlenke T."/>
            <person name="Schwartz R."/>
            <person name="Segarra C."/>
            <person name="Singh R.S."/>
            <person name="Sirot L."/>
            <person name="Sirota M."/>
            <person name="Sisneros N.B."/>
            <person name="Smith C.D."/>
            <person name="Smith T.F."/>
            <person name="Spieth J."/>
            <person name="Stage D.E."/>
            <person name="Stark A."/>
            <person name="Stephan W."/>
            <person name="Strausberg R.L."/>
            <person name="Strempel S."/>
            <person name="Sturgill D."/>
            <person name="Sutton G."/>
            <person name="Sutton G.G."/>
            <person name="Tao W."/>
            <person name="Teichmann S."/>
            <person name="Tobari Y.N."/>
            <person name="Tomimura Y."/>
            <person name="Tsolas J.M."/>
            <person name="Valente V.L."/>
            <person name="Venter E."/>
            <person name="Venter J.C."/>
            <person name="Vicario S."/>
            <person name="Vieira F.G."/>
            <person name="Vilella A.J."/>
            <person name="Villasante A."/>
            <person name="Walenz B."/>
            <person name="Wang J."/>
            <person name="Wasserman M."/>
            <person name="Watts T."/>
            <person name="Wilson D."/>
            <person name="Wilson R.K."/>
            <person name="Wing R.A."/>
            <person name="Wolfner M.F."/>
            <person name="Wong A."/>
            <person name="Wong G.K."/>
            <person name="Wu C.I."/>
            <person name="Wu G."/>
            <person name="Yamamoto D."/>
            <person name="Yang H.P."/>
            <person name="Yang S.P."/>
            <person name="Yorke J.A."/>
            <person name="Yoshida K."/>
            <person name="Zdobnov E."/>
            <person name="Zhang P."/>
            <person name="Zhang Y."/>
            <person name="Zimin A.V."/>
            <person name="Baldwin J."/>
            <person name="Abdouelleil A."/>
            <person name="Abdulkadir J."/>
            <person name="Abebe A."/>
            <person name="Abera B."/>
            <person name="Abreu J."/>
            <person name="Acer S.C."/>
            <person name="Aftuck L."/>
            <person name="Alexander A."/>
            <person name="An P."/>
            <person name="Anderson E."/>
            <person name="Anderson S."/>
            <person name="Arachi H."/>
            <person name="Azer M."/>
            <person name="Bachantsang P."/>
            <person name="Barry A."/>
            <person name="Bayul T."/>
            <person name="Berlin A."/>
            <person name="Bessette D."/>
            <person name="Bloom T."/>
            <person name="Blye J."/>
            <person name="Boguslavskiy L."/>
            <person name="Bonnet C."/>
            <person name="Boukhgalter B."/>
            <person name="Bourzgui I."/>
            <person name="Brown A."/>
            <person name="Cahill P."/>
            <person name="Channer S."/>
            <person name="Cheshatsang Y."/>
            <person name="Chuda L."/>
            <person name="Citroen M."/>
            <person name="Collymore A."/>
            <person name="Cooke P."/>
            <person name="Costello M."/>
            <person name="D'Aco K."/>
            <person name="Daza R."/>
            <person name="De Haan G."/>
            <person name="DeGray S."/>
            <person name="DeMaso C."/>
            <person name="Dhargay N."/>
            <person name="Dooley K."/>
            <person name="Dooley E."/>
            <person name="Doricent M."/>
            <person name="Dorje P."/>
            <person name="Dorjee K."/>
            <person name="Dupes A."/>
            <person name="Elong R."/>
            <person name="Falk J."/>
            <person name="Farina A."/>
            <person name="Faro S."/>
            <person name="Ferguson D."/>
            <person name="Fisher S."/>
            <person name="Foley C.D."/>
            <person name="Franke A."/>
            <person name="Friedrich D."/>
            <person name="Gadbois L."/>
            <person name="Gearin G."/>
            <person name="Gearin C.R."/>
            <person name="Giannoukos G."/>
            <person name="Goode T."/>
            <person name="Graham J."/>
            <person name="Grandbois E."/>
            <person name="Grewal S."/>
            <person name="Gyaltsen K."/>
            <person name="Hafez N."/>
            <person name="Hagos B."/>
            <person name="Hall J."/>
            <person name="Henson C."/>
            <person name="Hollinger A."/>
            <person name="Honan T."/>
            <person name="Huard M.D."/>
            <person name="Hughes L."/>
            <person name="Hurhula B."/>
            <person name="Husby M.E."/>
            <person name="Kamat A."/>
            <person name="Kanga B."/>
            <person name="Kashin S."/>
            <person name="Khazanovich D."/>
            <person name="Kisner P."/>
            <person name="Lance K."/>
            <person name="Lara M."/>
            <person name="Lee W."/>
            <person name="Lennon N."/>
            <person name="Letendre F."/>
            <person name="LeVine R."/>
            <person name="Lipovsky A."/>
            <person name="Liu X."/>
            <person name="Liu J."/>
            <person name="Liu S."/>
            <person name="Lokyitsang T."/>
            <person name="Lokyitsang Y."/>
            <person name="Lubonja R."/>
            <person name="Lui A."/>
            <person name="MacDonald P."/>
            <person name="Magnisalis V."/>
            <person name="Maru K."/>
            <person name="Matthews C."/>
            <person name="McCusker W."/>
            <person name="McDonough S."/>
            <person name="Mehta T."/>
            <person name="Meldrim J."/>
            <person name="Meneus L."/>
            <person name="Mihai O."/>
            <person name="Mihalev A."/>
            <person name="Mihova T."/>
            <person name="Mittelman R."/>
            <person name="Mlenga V."/>
            <person name="Montmayeur A."/>
            <person name="Mulrain L."/>
            <person name="Navidi A."/>
            <person name="Naylor J."/>
            <person name="Negash T."/>
            <person name="Nguyen T."/>
            <person name="Nguyen N."/>
            <person name="Nicol R."/>
            <person name="Norbu C."/>
            <person name="Norbu N."/>
            <person name="Novod N."/>
            <person name="O'Neill B."/>
            <person name="Osman S."/>
            <person name="Markiewicz E."/>
            <person name="Oyono O.L."/>
            <person name="Patti C."/>
            <person name="Phunkhang P."/>
            <person name="Pierre F."/>
            <person name="Priest M."/>
            <person name="Raghuraman S."/>
            <person name="Rege F."/>
            <person name="Reyes R."/>
            <person name="Rise C."/>
            <person name="Rogov P."/>
            <person name="Ross K."/>
            <person name="Ryan E."/>
            <person name="Settipalli S."/>
            <person name="Shea T."/>
            <person name="Sherpa N."/>
            <person name="Shi L."/>
            <person name="Shih D."/>
            <person name="Sparrow T."/>
            <person name="Spaulding J."/>
            <person name="Stalker J."/>
            <person name="Stange-Thomann N."/>
            <person name="Stavropoulos S."/>
            <person name="Stone C."/>
            <person name="Strader C."/>
            <person name="Tesfaye S."/>
            <person name="Thomson T."/>
            <person name="Thoulutsang Y."/>
            <person name="Thoulutsang D."/>
            <person name="Topham K."/>
            <person name="Topping I."/>
            <person name="Tsamla T."/>
            <person name="Vassiliev H."/>
            <person name="Vo A."/>
            <person name="Wangchuk T."/>
            <person name="Wangdi T."/>
            <person name="Weiand M."/>
            <person name="Wilkinson J."/>
            <person name="Wilson A."/>
            <person name="Yadav S."/>
            <person name="Young G."/>
            <person name="Yu Q."/>
            <person name="Zembek L."/>
            <person name="Zhong D."/>
            <person name="Zimmer A."/>
            <person name="Zwirko Z."/>
            <person name="Jaffe D.B."/>
            <person name="Alvarez P."/>
            <person name="Brockman W."/>
            <person name="Butler J."/>
            <person name="Chin C."/>
            <person name="Gnerre S."/>
            <person name="Grabherr M."/>
            <person name="Kleber M."/>
            <person name="Mauceli E."/>
            <person name="MacCallum I."/>
        </authorList>
    </citation>
    <scope>NUCLEOTIDE SEQUENCE [LARGE SCALE GENOMIC DNA]</scope>
    <source>
        <strain evidence="11">Tucson 15010-1051.87</strain>
    </source>
</reference>
<feature type="signal peptide" evidence="7">
    <location>
        <begin position="1"/>
        <end position="20"/>
    </location>
</feature>
<dbReference type="InterPro" id="IPR050511">
    <property type="entry name" value="AMPK_gamma/SDS23_families"/>
</dbReference>
<dbReference type="Pfam" id="PF00571">
    <property type="entry name" value="CBS"/>
    <property type="match status" value="2"/>
</dbReference>
<accession>B4LYC0</accession>
<dbReference type="PROSITE" id="PS51371">
    <property type="entry name" value="CBS"/>
    <property type="match status" value="2"/>
</dbReference>
<dbReference type="GO" id="GO:0019901">
    <property type="term" value="F:protein kinase binding"/>
    <property type="evidence" value="ECO:0007669"/>
    <property type="project" value="TreeGrafter"/>
</dbReference>
<dbReference type="EMBL" id="CH940650">
    <property type="protein sequence ID" value="EDW66916.1"/>
    <property type="molecule type" value="Genomic_DNA"/>
</dbReference>
<dbReference type="GO" id="GO:0031588">
    <property type="term" value="C:nucleotide-activated protein kinase complex"/>
    <property type="evidence" value="ECO:0007669"/>
    <property type="project" value="TreeGrafter"/>
</dbReference>
<dbReference type="PANTHER" id="PTHR13780">
    <property type="entry name" value="AMP-ACTIVATED PROTEIN KINASE, GAMMA REGULATORY SUBUNIT"/>
    <property type="match status" value="1"/>
</dbReference>
<dbReference type="InterPro" id="IPR009038">
    <property type="entry name" value="GOLD_dom"/>
</dbReference>
<feature type="coiled-coil region" evidence="6">
    <location>
        <begin position="135"/>
        <end position="162"/>
    </location>
</feature>
<dbReference type="AlphaFoldDB" id="B4LYC0"/>
<keyword evidence="2" id="KW-0677">Repeat</keyword>
<evidence type="ECO:0000256" key="7">
    <source>
        <dbReference type="SAM" id="SignalP"/>
    </source>
</evidence>
<dbReference type="Proteomes" id="UP000008792">
    <property type="component" value="Unassembled WGS sequence"/>
</dbReference>
<dbReference type="eggNOG" id="KOG1690">
    <property type="taxonomic scope" value="Eukaryota"/>
</dbReference>
<dbReference type="InterPro" id="IPR046342">
    <property type="entry name" value="CBS_dom_sf"/>
</dbReference>
<dbReference type="eggNOG" id="KOG1764">
    <property type="taxonomic scope" value="Eukaryota"/>
</dbReference>
<evidence type="ECO:0000259" key="8">
    <source>
        <dbReference type="PROSITE" id="PS50866"/>
    </source>
</evidence>
<name>B4LYC0_DROVI</name>
<dbReference type="SUPFAM" id="SSF54631">
    <property type="entry name" value="CBS-domain pair"/>
    <property type="match status" value="1"/>
</dbReference>
<protein>
    <recommendedName>
        <fullName evidence="12">CBS domain-containing protein</fullName>
    </recommendedName>
</protein>
<dbReference type="SMART" id="SM00116">
    <property type="entry name" value="CBS"/>
    <property type="match status" value="2"/>
</dbReference>
<feature type="domain" description="CBS" evidence="9">
    <location>
        <begin position="385"/>
        <end position="445"/>
    </location>
</feature>
<feature type="domain" description="GOLD" evidence="8">
    <location>
        <begin position="30"/>
        <end position="126"/>
    </location>
</feature>
<evidence type="ECO:0000256" key="6">
    <source>
        <dbReference type="SAM" id="Coils"/>
    </source>
</evidence>